<name>A0A2T8HI47_9SPHI</name>
<sequence length="345" mass="39330">MTTNYPQVAVVILNWNGRYFLEKFLPSVFNSSYPNLSFVLGDNASTDDSVAFVRECYPTIKIIENGSNKGFAGGYNAVLEQVDADYFVLLNSDVEVTEKWIEPVIEMLERNANMAAAQPKIRALHERSKFEHAGASGGFIDAYGYPFCRGRILSHTEEDTGQYDNSIDVFWATGAALFIKADAWRASGGFDADFFAHMEEIDLCWRLKRMGFRIGVCPSSVVYHVGGGTLNASNPKKTFLNFRNNLMMLQKNLPFWTACRVIFVRLWLDLFALIQFLLKGKFGDAWAISRAHQEFFWYFFRTASKRKKLLGPFFEHGIYKGLIVSAYYFGDKKKFSSLSSKDFIR</sequence>
<dbReference type="RefSeq" id="WP_116775674.1">
    <property type="nucleotide sequence ID" value="NZ_QDKG01000003.1"/>
</dbReference>
<keyword evidence="6" id="KW-1185">Reference proteome</keyword>
<evidence type="ECO:0000256" key="2">
    <source>
        <dbReference type="ARBA" id="ARBA00022676"/>
    </source>
</evidence>
<dbReference type="OrthoDB" id="9771846at2"/>
<dbReference type="InterPro" id="IPR001173">
    <property type="entry name" value="Glyco_trans_2-like"/>
</dbReference>
<reference evidence="5 6" key="1">
    <citation type="submission" date="2018-04" db="EMBL/GenBank/DDBJ databases">
        <title>Sphingobacterium cortibacter sp. nov.</title>
        <authorList>
            <person name="Li Y."/>
        </authorList>
    </citation>
    <scope>NUCLEOTIDE SEQUENCE [LARGE SCALE GENOMIC DNA]</scope>
    <source>
        <strain evidence="5 6">2c-3</strain>
    </source>
</reference>
<accession>A0A2T8HI47</accession>
<dbReference type="InterPro" id="IPR029044">
    <property type="entry name" value="Nucleotide-diphossugar_trans"/>
</dbReference>
<evidence type="ECO:0000313" key="5">
    <source>
        <dbReference type="EMBL" id="PVH25085.1"/>
    </source>
</evidence>
<comment type="caution">
    <text evidence="5">The sequence shown here is derived from an EMBL/GenBank/DDBJ whole genome shotgun (WGS) entry which is preliminary data.</text>
</comment>
<gene>
    <name evidence="5" type="ORF">DC487_09125</name>
</gene>
<dbReference type="CDD" id="cd04186">
    <property type="entry name" value="GT_2_like_c"/>
    <property type="match status" value="1"/>
</dbReference>
<evidence type="ECO:0000256" key="1">
    <source>
        <dbReference type="ARBA" id="ARBA00006739"/>
    </source>
</evidence>
<evidence type="ECO:0000256" key="3">
    <source>
        <dbReference type="ARBA" id="ARBA00022679"/>
    </source>
</evidence>
<proteinExistence type="inferred from homology"/>
<dbReference type="GO" id="GO:0016757">
    <property type="term" value="F:glycosyltransferase activity"/>
    <property type="evidence" value="ECO:0007669"/>
    <property type="project" value="UniProtKB-KW"/>
</dbReference>
<dbReference type="PANTHER" id="PTHR43179">
    <property type="entry name" value="RHAMNOSYLTRANSFERASE WBBL"/>
    <property type="match status" value="1"/>
</dbReference>
<dbReference type="PANTHER" id="PTHR43179:SF12">
    <property type="entry name" value="GALACTOFURANOSYLTRANSFERASE GLFT2"/>
    <property type="match status" value="1"/>
</dbReference>
<dbReference type="Proteomes" id="UP000245627">
    <property type="component" value="Unassembled WGS sequence"/>
</dbReference>
<dbReference type="Gene3D" id="3.90.550.10">
    <property type="entry name" value="Spore Coat Polysaccharide Biosynthesis Protein SpsA, Chain A"/>
    <property type="match status" value="1"/>
</dbReference>
<comment type="similarity">
    <text evidence="1">Belongs to the glycosyltransferase 2 family.</text>
</comment>
<evidence type="ECO:0000313" key="6">
    <source>
        <dbReference type="Proteomes" id="UP000245627"/>
    </source>
</evidence>
<evidence type="ECO:0000259" key="4">
    <source>
        <dbReference type="Pfam" id="PF00535"/>
    </source>
</evidence>
<keyword evidence="2" id="KW-0328">Glycosyltransferase</keyword>
<protein>
    <submittedName>
        <fullName evidence="5">Glycosyl transferase family 2</fullName>
    </submittedName>
</protein>
<dbReference type="AlphaFoldDB" id="A0A2T8HI47"/>
<dbReference type="Pfam" id="PF00535">
    <property type="entry name" value="Glycos_transf_2"/>
    <property type="match status" value="1"/>
</dbReference>
<keyword evidence="3 5" id="KW-0808">Transferase</keyword>
<dbReference type="EMBL" id="QDKG01000003">
    <property type="protein sequence ID" value="PVH25085.1"/>
    <property type="molecule type" value="Genomic_DNA"/>
</dbReference>
<organism evidence="5 6">
    <name type="scientific">Sphingobacterium corticibacter</name>
    <dbReference type="NCBI Taxonomy" id="2171749"/>
    <lineage>
        <taxon>Bacteria</taxon>
        <taxon>Pseudomonadati</taxon>
        <taxon>Bacteroidota</taxon>
        <taxon>Sphingobacteriia</taxon>
        <taxon>Sphingobacteriales</taxon>
        <taxon>Sphingobacteriaceae</taxon>
        <taxon>Sphingobacterium</taxon>
    </lineage>
</organism>
<dbReference type="SUPFAM" id="SSF53448">
    <property type="entry name" value="Nucleotide-diphospho-sugar transferases"/>
    <property type="match status" value="1"/>
</dbReference>
<feature type="domain" description="Glycosyltransferase 2-like" evidence="4">
    <location>
        <begin position="10"/>
        <end position="127"/>
    </location>
</feature>